<name>A0AC35FRQ6_9BILA</name>
<reference evidence="2" key="1">
    <citation type="submission" date="2022-11" db="UniProtKB">
        <authorList>
            <consortium name="WormBaseParasite"/>
        </authorList>
    </citation>
    <scope>IDENTIFICATION</scope>
</reference>
<organism evidence="1 2">
    <name type="scientific">Panagrolaimus sp. PS1159</name>
    <dbReference type="NCBI Taxonomy" id="55785"/>
    <lineage>
        <taxon>Eukaryota</taxon>
        <taxon>Metazoa</taxon>
        <taxon>Ecdysozoa</taxon>
        <taxon>Nematoda</taxon>
        <taxon>Chromadorea</taxon>
        <taxon>Rhabditida</taxon>
        <taxon>Tylenchina</taxon>
        <taxon>Panagrolaimomorpha</taxon>
        <taxon>Panagrolaimoidea</taxon>
        <taxon>Panagrolaimidae</taxon>
        <taxon>Panagrolaimus</taxon>
    </lineage>
</organism>
<accession>A0AC35FRQ6</accession>
<proteinExistence type="predicted"/>
<protein>
    <submittedName>
        <fullName evidence="2">Uncharacterized protein</fullName>
    </submittedName>
</protein>
<evidence type="ECO:0000313" key="2">
    <source>
        <dbReference type="WBParaSite" id="PS1159_v2.g20185.t1"/>
    </source>
</evidence>
<dbReference type="Proteomes" id="UP000887580">
    <property type="component" value="Unplaced"/>
</dbReference>
<evidence type="ECO:0000313" key="1">
    <source>
        <dbReference type="Proteomes" id="UP000887580"/>
    </source>
</evidence>
<dbReference type="WBParaSite" id="PS1159_v2.g20185.t1">
    <property type="protein sequence ID" value="PS1159_v2.g20185.t1"/>
    <property type="gene ID" value="PS1159_v2.g20185"/>
</dbReference>
<sequence length="131" mass="14323">MAFDSRIFIASFLLIVFFVAETDGIKCYQNQSRTNEPAPGVLAECASIGVVRATGCLKHTSISTNTVTRMCEYSNCTENGINRANSCYNTTDTTICCCLSEGCNSAPRSSSFFYPLLFAIPSIFSALYFTQ</sequence>